<dbReference type="InterPro" id="IPR032710">
    <property type="entry name" value="NTF2-like_dom_sf"/>
</dbReference>
<reference evidence="2" key="1">
    <citation type="journal article" date="2017" name="Nat. Microbiol.">
        <title>Global analysis of biosynthetic gene clusters reveals vast potential of secondary metabolite production in Penicillium species.</title>
        <authorList>
            <person name="Nielsen J.C."/>
            <person name="Grijseels S."/>
            <person name="Prigent S."/>
            <person name="Ji B."/>
            <person name="Dainat J."/>
            <person name="Nielsen K.F."/>
            <person name="Frisvad J.C."/>
            <person name="Workman M."/>
            <person name="Nielsen J."/>
        </authorList>
    </citation>
    <scope>NUCLEOTIDE SEQUENCE [LARGE SCALE GENOMIC DNA]</scope>
    <source>
        <strain evidence="2">IBT 13039</strain>
    </source>
</reference>
<keyword evidence="2" id="KW-1185">Reference proteome</keyword>
<evidence type="ECO:0000313" key="2">
    <source>
        <dbReference type="Proteomes" id="UP000191691"/>
    </source>
</evidence>
<evidence type="ECO:0008006" key="3">
    <source>
        <dbReference type="Google" id="ProtNLM"/>
    </source>
</evidence>
<comment type="caution">
    <text evidence="1">The sequence shown here is derived from an EMBL/GenBank/DDBJ whole genome shotgun (WGS) entry which is preliminary data.</text>
</comment>
<sequence>MQGNVSARQPSCTAIHRIEHLHCDHISFNMASTSSAFNNARIRNHDDKVLLARINEYFEAFANADAKKMDSMVADDYRMSDIPLGIVRSSKEAWFHQNSAFSNLMTNISVEAISLHGSSEPGSFAVMENVVRFTLKIDPPEEAKANLPPGIKKGDSSGMIMLSTIWWNSDGKIARELEYGKLLWEGFDTNAFNTW</sequence>
<dbReference type="Gene3D" id="3.10.450.50">
    <property type="match status" value="1"/>
</dbReference>
<protein>
    <recommendedName>
        <fullName evidence="3">SnoaL-like domain-containing protein</fullName>
    </recommendedName>
</protein>
<dbReference type="Proteomes" id="UP000191691">
    <property type="component" value="Unassembled WGS sequence"/>
</dbReference>
<evidence type="ECO:0000313" key="1">
    <source>
        <dbReference type="EMBL" id="OQE96212.1"/>
    </source>
</evidence>
<dbReference type="EMBL" id="MOOB01000001">
    <property type="protein sequence ID" value="OQE96212.1"/>
    <property type="molecule type" value="Genomic_DNA"/>
</dbReference>
<name>A0A1V6Z9S6_PENNA</name>
<dbReference type="AlphaFoldDB" id="A0A1V6Z9S6"/>
<proteinExistence type="predicted"/>
<accession>A0A1V6Z9S6</accession>
<dbReference type="SUPFAM" id="SSF54427">
    <property type="entry name" value="NTF2-like"/>
    <property type="match status" value="1"/>
</dbReference>
<gene>
    <name evidence="1" type="ORF">PENNAL_c0001G11592</name>
</gene>
<organism evidence="1 2">
    <name type="scientific">Penicillium nalgiovense</name>
    <dbReference type="NCBI Taxonomy" id="60175"/>
    <lineage>
        <taxon>Eukaryota</taxon>
        <taxon>Fungi</taxon>
        <taxon>Dikarya</taxon>
        <taxon>Ascomycota</taxon>
        <taxon>Pezizomycotina</taxon>
        <taxon>Eurotiomycetes</taxon>
        <taxon>Eurotiomycetidae</taxon>
        <taxon>Eurotiales</taxon>
        <taxon>Aspergillaceae</taxon>
        <taxon>Penicillium</taxon>
    </lineage>
</organism>